<sequence length="283" mass="32436">MKKVVFIMCCIFSTTLFAQKTIFETLKSHGKEARYQRYGDIYKTKKGKNAAMTSSGKLVVKINYVDDINAGITTRYIYKGKSTLLDNFDGATNSVVKQIGFPNTSVLLHQTKNSGYVAMGNYLFFIEGFSEDFTDFRKISRFYILDGSAKKDKTSKKKKGKFWNKLKSSVVYQTNENINEGTGPEYEEAMARDLTSEVKTYLKEMKAKQNAYVLTVNDKTDLKLLKETVEDYGVYVRKKNKEFWDTPEGKEIIRNNKYAKLATKRHLESCRLSSNACDDPLHD</sequence>
<evidence type="ECO:0000256" key="1">
    <source>
        <dbReference type="SAM" id="SignalP"/>
    </source>
</evidence>
<dbReference type="Proteomes" id="UP001149142">
    <property type="component" value="Unassembled WGS sequence"/>
</dbReference>
<accession>A0ABT4S0B0</accession>
<comment type="caution">
    <text evidence="2">The sequence shown here is derived from an EMBL/GenBank/DDBJ whole genome shotgun (WGS) entry which is preliminary data.</text>
</comment>
<protein>
    <submittedName>
        <fullName evidence="2">Uncharacterized protein</fullName>
    </submittedName>
</protein>
<reference evidence="2" key="1">
    <citation type="submission" date="2022-11" db="EMBL/GenBank/DDBJ databases">
        <title>Refractory cell wall polysaccharides provide important carbon source for microbial heterotrophs in the hadal ocean.</title>
        <authorList>
            <person name="Zhu X."/>
        </authorList>
    </citation>
    <scope>NUCLEOTIDE SEQUENCE</scope>
    <source>
        <strain evidence="2">MTRN7</strain>
    </source>
</reference>
<evidence type="ECO:0000313" key="3">
    <source>
        <dbReference type="Proteomes" id="UP001149142"/>
    </source>
</evidence>
<dbReference type="RefSeq" id="WP_270005410.1">
    <property type="nucleotide sequence ID" value="NZ_JAPFGC010000002.1"/>
</dbReference>
<feature type="signal peptide" evidence="1">
    <location>
        <begin position="1"/>
        <end position="18"/>
    </location>
</feature>
<keyword evidence="1" id="KW-0732">Signal</keyword>
<gene>
    <name evidence="2" type="ORF">OOZ35_07495</name>
</gene>
<proteinExistence type="predicted"/>
<keyword evidence="3" id="KW-1185">Reference proteome</keyword>
<name>A0ABT4S0B0_9FLAO</name>
<feature type="chain" id="PRO_5045053505" evidence="1">
    <location>
        <begin position="19"/>
        <end position="283"/>
    </location>
</feature>
<organism evidence="2 3">
    <name type="scientific">Mesoflavibacter profundi</name>
    <dbReference type="NCBI Taxonomy" id="2708110"/>
    <lineage>
        <taxon>Bacteria</taxon>
        <taxon>Pseudomonadati</taxon>
        <taxon>Bacteroidota</taxon>
        <taxon>Flavobacteriia</taxon>
        <taxon>Flavobacteriales</taxon>
        <taxon>Flavobacteriaceae</taxon>
        <taxon>Mesoflavibacter</taxon>
    </lineage>
</organism>
<evidence type="ECO:0000313" key="2">
    <source>
        <dbReference type="EMBL" id="MDA0177328.1"/>
    </source>
</evidence>
<dbReference type="EMBL" id="JAPFGC010000002">
    <property type="protein sequence ID" value="MDA0177328.1"/>
    <property type="molecule type" value="Genomic_DNA"/>
</dbReference>